<feature type="compositionally biased region" description="Polar residues" evidence="1">
    <location>
        <begin position="18"/>
        <end position="27"/>
    </location>
</feature>
<comment type="caution">
    <text evidence="2">The sequence shown here is derived from an EMBL/GenBank/DDBJ whole genome shotgun (WGS) entry which is preliminary data.</text>
</comment>
<protein>
    <submittedName>
        <fullName evidence="2">Uncharacterized protein</fullName>
    </submittedName>
</protein>
<keyword evidence="3" id="KW-1185">Reference proteome</keyword>
<name>A0ABQ9HFX8_9NEOP</name>
<gene>
    <name evidence="2" type="ORF">PR048_015019</name>
</gene>
<dbReference type="Proteomes" id="UP001159363">
    <property type="component" value="Chromosome 4"/>
</dbReference>
<evidence type="ECO:0000256" key="1">
    <source>
        <dbReference type="SAM" id="MobiDB-lite"/>
    </source>
</evidence>
<dbReference type="EMBL" id="JARBHB010000005">
    <property type="protein sequence ID" value="KAJ8883179.1"/>
    <property type="molecule type" value="Genomic_DNA"/>
</dbReference>
<organism evidence="2 3">
    <name type="scientific">Dryococelus australis</name>
    <dbReference type="NCBI Taxonomy" id="614101"/>
    <lineage>
        <taxon>Eukaryota</taxon>
        <taxon>Metazoa</taxon>
        <taxon>Ecdysozoa</taxon>
        <taxon>Arthropoda</taxon>
        <taxon>Hexapoda</taxon>
        <taxon>Insecta</taxon>
        <taxon>Pterygota</taxon>
        <taxon>Neoptera</taxon>
        <taxon>Polyneoptera</taxon>
        <taxon>Phasmatodea</taxon>
        <taxon>Verophasmatodea</taxon>
        <taxon>Anareolatae</taxon>
        <taxon>Phasmatidae</taxon>
        <taxon>Eurycanthinae</taxon>
        <taxon>Dryococelus</taxon>
    </lineage>
</organism>
<evidence type="ECO:0000313" key="3">
    <source>
        <dbReference type="Proteomes" id="UP001159363"/>
    </source>
</evidence>
<sequence>MRCPSLRDGWGEGVPISSFPSPRQNHSLPPRPPGNDWKWRDLAGPQLDWRQSLGEAIWLSVECEVRYGRRREIAGRRQTRFSWCEWTRGRDIRRVKTTTSDEKLVPRCPPPGVIYIELEGAPNYRERKGANKLCGERWVGAPITKPIIYGPNPLTDIPDVSFLYHFGAARVMNAPIRSPRRAHVARKQTPCEGQTGAARRTPRDVPINDAGARSGKPTNRSATRALSGSSVWIPGGLVAYGCGTKDRDLHEFSGSCTITSGLEKFPNVLFIKRGGGGCTVRLLAQRGSSRIFASGIRAGRCRWPAGFLGDLPFPRTFHSGAAPYSPHFTLASPQNLMLRADQISALHSTSKSLLVVMVYHDSHTHMYTYIEPLTFFFNPQPGHSGFSHVGIVPDDAVGRRVFSGPPVSPRPFISMLLHTHFNHPDRLSRPRCLEPSKSLHFTLTFLKPGSYKGYSGTRYKSTIAATCMALNWRAVFSHYCVYLWGQRASSSGYYLSKQTTGQDGPAYEVPAAMMAIALSLRLNNSTGKYVPAGSSEGHTIAIYVATLLIFVCTRWSNIWKVELQQAFRKVGSNHEWGVHSSDTEESTFDIDRVSLEADLPNPASFVSSRSRFAAQVPQCQDLRHRYLLPVLELSLMNLGEWRMRAACSLDVVRLSSLPRRGPLSIHVALSQVFYALVAAGDKACPSTRSLMSRPGGCWRERE</sequence>
<feature type="region of interest" description="Disordered" evidence="1">
    <location>
        <begin position="179"/>
        <end position="225"/>
    </location>
</feature>
<reference evidence="2 3" key="1">
    <citation type="submission" date="2023-02" db="EMBL/GenBank/DDBJ databases">
        <title>LHISI_Scaffold_Assembly.</title>
        <authorList>
            <person name="Stuart O.P."/>
            <person name="Cleave R."/>
            <person name="Magrath M.J.L."/>
            <person name="Mikheyev A.S."/>
        </authorList>
    </citation>
    <scope>NUCLEOTIDE SEQUENCE [LARGE SCALE GENOMIC DNA]</scope>
    <source>
        <strain evidence="2">Daus_M_001</strain>
        <tissue evidence="2">Leg muscle</tissue>
    </source>
</reference>
<feature type="region of interest" description="Disordered" evidence="1">
    <location>
        <begin position="1"/>
        <end position="36"/>
    </location>
</feature>
<accession>A0ABQ9HFX8</accession>
<evidence type="ECO:0000313" key="2">
    <source>
        <dbReference type="EMBL" id="KAJ8883179.1"/>
    </source>
</evidence>
<feature type="compositionally biased region" description="Polar residues" evidence="1">
    <location>
        <begin position="216"/>
        <end position="225"/>
    </location>
</feature>
<proteinExistence type="predicted"/>